<dbReference type="PROSITE" id="PS50994">
    <property type="entry name" value="INTEGRASE"/>
    <property type="match status" value="1"/>
</dbReference>
<dbReference type="PANTHER" id="PTHR46585:SF1">
    <property type="entry name" value="CHROMO DOMAIN-CONTAINING PROTEIN"/>
    <property type="match status" value="1"/>
</dbReference>
<dbReference type="Gene3D" id="3.30.420.10">
    <property type="entry name" value="Ribonuclease H-like superfamily/Ribonuclease H"/>
    <property type="match status" value="1"/>
</dbReference>
<dbReference type="Proteomes" id="UP001620626">
    <property type="component" value="Unassembled WGS sequence"/>
</dbReference>
<name>A0ABD2KJ37_9BILA</name>
<evidence type="ECO:0000313" key="2">
    <source>
        <dbReference type="EMBL" id="KAL3102881.1"/>
    </source>
</evidence>
<protein>
    <recommendedName>
        <fullName evidence="1">Integrase catalytic domain-containing protein</fullName>
    </recommendedName>
</protein>
<evidence type="ECO:0000313" key="3">
    <source>
        <dbReference type="Proteomes" id="UP001620626"/>
    </source>
</evidence>
<dbReference type="PANTHER" id="PTHR46585">
    <property type="entry name" value="INTEGRASE CORE DOMAIN CONTAINING PROTEIN"/>
    <property type="match status" value="1"/>
</dbReference>
<dbReference type="SUPFAM" id="SSF53098">
    <property type="entry name" value="Ribonuclease H-like"/>
    <property type="match status" value="1"/>
</dbReference>
<comment type="caution">
    <text evidence="2">The sequence shown here is derived from an EMBL/GenBank/DDBJ whole genome shotgun (WGS) entry which is preliminary data.</text>
</comment>
<dbReference type="InterPro" id="IPR036397">
    <property type="entry name" value="RNaseH_sf"/>
</dbReference>
<dbReference type="InterPro" id="IPR012337">
    <property type="entry name" value="RNaseH-like_sf"/>
</dbReference>
<dbReference type="AlphaFoldDB" id="A0ABD2KJ37"/>
<keyword evidence="3" id="KW-1185">Reference proteome</keyword>
<reference evidence="2 3" key="1">
    <citation type="submission" date="2024-10" db="EMBL/GenBank/DDBJ databases">
        <authorList>
            <person name="Kim D."/>
        </authorList>
    </citation>
    <scope>NUCLEOTIDE SEQUENCE [LARGE SCALE GENOMIC DNA]</scope>
    <source>
        <strain evidence="2">BH-2024</strain>
    </source>
</reference>
<evidence type="ECO:0000259" key="1">
    <source>
        <dbReference type="PROSITE" id="PS50994"/>
    </source>
</evidence>
<sequence length="416" mass="48633">MDLKKLRLLEFLYKDLSSPVAFTSVEPLLKEARKNQPKINRTDVQNYLATQRTYTLHRQAKRRYRRLPTLAPGLHTEWQADLAIFDRLVKQNRGYKSKYIPWKVLTDQGKEFTARAVQQFFRTKDVEHFCMLTSPQFHAGMAERANRSIKERLYRYFTEQNTYKWIGVVQDIVCAINHSQNSSIGMRPVDVNFKNAEALRQKLHDAAENVVRRQPKYRGGDRVRIEKYKHVFQKGYLPRFSNELFTVAEIEWQTGNTVRIELPSSNVTNPHELGKNLYRLLGEGSDPLAKKVRSTQNSFMLASNKARRWAREEYIKRKTKEKKAIRVEELLLQALMTDAGTLVDLNTVAQGLLAREKRAETSNILLRMPDDDNDSYQQKLDEYFSKLEEECVILEATKEMGTEAWIQAYREICLVC</sequence>
<feature type="domain" description="Integrase catalytic" evidence="1">
    <location>
        <begin position="33"/>
        <end position="196"/>
    </location>
</feature>
<organism evidence="2 3">
    <name type="scientific">Heterodera trifolii</name>
    <dbReference type="NCBI Taxonomy" id="157864"/>
    <lineage>
        <taxon>Eukaryota</taxon>
        <taxon>Metazoa</taxon>
        <taxon>Ecdysozoa</taxon>
        <taxon>Nematoda</taxon>
        <taxon>Chromadorea</taxon>
        <taxon>Rhabditida</taxon>
        <taxon>Tylenchina</taxon>
        <taxon>Tylenchomorpha</taxon>
        <taxon>Tylenchoidea</taxon>
        <taxon>Heteroderidae</taxon>
        <taxon>Heteroderinae</taxon>
        <taxon>Heterodera</taxon>
    </lineage>
</organism>
<dbReference type="EMBL" id="JBICBT010000745">
    <property type="protein sequence ID" value="KAL3102881.1"/>
    <property type="molecule type" value="Genomic_DNA"/>
</dbReference>
<accession>A0ABD2KJ37</accession>
<proteinExistence type="predicted"/>
<dbReference type="InterPro" id="IPR001584">
    <property type="entry name" value="Integrase_cat-core"/>
</dbReference>
<gene>
    <name evidence="2" type="ORF">niasHT_026022</name>
</gene>